<dbReference type="PANTHER" id="PTHR11139">
    <property type="entry name" value="ATAXIA TELANGIECTASIA MUTATED ATM -RELATED"/>
    <property type="match status" value="1"/>
</dbReference>
<dbReference type="PROSITE" id="PS51190">
    <property type="entry name" value="FATC"/>
    <property type="match status" value="1"/>
</dbReference>
<dbReference type="SMART" id="SM01343">
    <property type="entry name" value="FATC"/>
    <property type="match status" value="1"/>
</dbReference>
<evidence type="ECO:0000256" key="4">
    <source>
        <dbReference type="ARBA" id="ARBA00021345"/>
    </source>
</evidence>
<dbReference type="InterPro" id="IPR012993">
    <property type="entry name" value="UME"/>
</dbReference>
<evidence type="ECO:0000256" key="5">
    <source>
        <dbReference type="ARBA" id="ARBA00022527"/>
    </source>
</evidence>
<evidence type="ECO:0000256" key="3">
    <source>
        <dbReference type="ARBA" id="ARBA00012513"/>
    </source>
</evidence>
<dbReference type="Gene3D" id="3.30.1010.10">
    <property type="entry name" value="Phosphatidylinositol 3-kinase Catalytic Subunit, Chain A, domain 4"/>
    <property type="match status" value="1"/>
</dbReference>
<evidence type="ECO:0000256" key="18">
    <source>
        <dbReference type="ARBA" id="ARBA00047899"/>
    </source>
</evidence>
<keyword evidence="7" id="KW-0547">Nucleotide-binding</keyword>
<dbReference type="RefSeq" id="XP_043061101.1">
    <property type="nucleotide sequence ID" value="XM_043202232.1"/>
</dbReference>
<dbReference type="Pfam" id="PF00454">
    <property type="entry name" value="PI3_PI4_kinase"/>
    <property type="match status" value="1"/>
</dbReference>
<evidence type="ECO:0000256" key="6">
    <source>
        <dbReference type="ARBA" id="ARBA00022679"/>
    </source>
</evidence>
<evidence type="ECO:0000256" key="9">
    <source>
        <dbReference type="ARBA" id="ARBA00022777"/>
    </source>
</evidence>
<dbReference type="InterPro" id="IPR016024">
    <property type="entry name" value="ARM-type_fold"/>
</dbReference>
<dbReference type="CDD" id="cd00892">
    <property type="entry name" value="PIKKc_ATR"/>
    <property type="match status" value="1"/>
</dbReference>
<feature type="domain" description="FAT" evidence="21">
    <location>
        <begin position="1388"/>
        <end position="1947"/>
    </location>
</feature>
<evidence type="ECO:0000259" key="20">
    <source>
        <dbReference type="PROSITE" id="PS50290"/>
    </source>
</evidence>
<dbReference type="InterPro" id="IPR057564">
    <property type="entry name" value="HEAT_ATR"/>
</dbReference>
<protein>
    <recommendedName>
        <fullName evidence="4">Serine/threonine-protein kinase MEC1</fullName>
        <ecNumber evidence="3">2.7.11.1</ecNumber>
    </recommendedName>
    <alternativeName>
        <fullName evidence="17">ATR homolog</fullName>
    </alternativeName>
    <alternativeName>
        <fullName evidence="16">DNA-damage checkpoint kinase MEC1</fullName>
    </alternativeName>
    <alternativeName>
        <fullName evidence="15">Mitosis entry checkpoint protein 1</fullName>
    </alternativeName>
</protein>
<dbReference type="EC" id="2.7.11.1" evidence="3"/>
<dbReference type="InterPro" id="IPR003152">
    <property type="entry name" value="FATC_dom"/>
</dbReference>
<dbReference type="Pfam" id="PF02259">
    <property type="entry name" value="FAT"/>
    <property type="match status" value="1"/>
</dbReference>
<dbReference type="Pfam" id="PF08064">
    <property type="entry name" value="UME"/>
    <property type="match status" value="1"/>
</dbReference>
<comment type="similarity">
    <text evidence="2">Belongs to the PI3/PI4-kinase family. ATM subfamily.</text>
</comment>
<keyword evidence="11" id="KW-0156">Chromatin regulator</keyword>
<evidence type="ECO:0000256" key="1">
    <source>
        <dbReference type="ARBA" id="ARBA00004123"/>
    </source>
</evidence>
<name>A0AAN6I6C0_PICAN</name>
<dbReference type="PROSITE" id="PS00916">
    <property type="entry name" value="PI3_4_KINASE_2"/>
    <property type="match status" value="1"/>
</dbReference>
<dbReference type="Pfam" id="PF25385">
    <property type="entry name" value="HEAT_MEC1_N"/>
    <property type="match status" value="1"/>
</dbReference>
<keyword evidence="5" id="KW-0723">Serine/threonine-protein kinase</keyword>
<keyword evidence="6" id="KW-0808">Transferase</keyword>
<dbReference type="Gene3D" id="1.10.1070.11">
    <property type="entry name" value="Phosphatidylinositol 3-/4-kinase, catalytic domain"/>
    <property type="match status" value="1"/>
</dbReference>
<dbReference type="PROSITE" id="PS51189">
    <property type="entry name" value="FAT"/>
    <property type="match status" value="1"/>
</dbReference>
<dbReference type="GO" id="GO:0005634">
    <property type="term" value="C:nucleus"/>
    <property type="evidence" value="ECO:0007669"/>
    <property type="project" value="UniProtKB-SubCell"/>
</dbReference>
<feature type="domain" description="FATC" evidence="22">
    <location>
        <begin position="2376"/>
        <end position="2408"/>
    </location>
</feature>
<keyword evidence="9" id="KW-0418">Kinase</keyword>
<dbReference type="InterPro" id="IPR058681">
    <property type="entry name" value="HEAT_MEC1_N"/>
</dbReference>
<gene>
    <name evidence="23" type="ORF">KL928_001824</name>
</gene>
<dbReference type="InterPro" id="IPR000403">
    <property type="entry name" value="PI3/4_kinase_cat_dom"/>
</dbReference>
<dbReference type="Pfam" id="PF25030">
    <property type="entry name" value="M-HEAT_ATR"/>
    <property type="match status" value="1"/>
</dbReference>
<evidence type="ECO:0000256" key="14">
    <source>
        <dbReference type="ARBA" id="ARBA00023254"/>
    </source>
</evidence>
<dbReference type="GeneID" id="66125875"/>
<dbReference type="InterPro" id="IPR003151">
    <property type="entry name" value="PIK-rel_kinase_FAT"/>
</dbReference>
<evidence type="ECO:0000256" key="10">
    <source>
        <dbReference type="ARBA" id="ARBA00022840"/>
    </source>
</evidence>
<accession>A0AAN6I6C0</accession>
<keyword evidence="10" id="KW-0067">ATP-binding</keyword>
<evidence type="ECO:0000259" key="21">
    <source>
        <dbReference type="PROSITE" id="PS51189"/>
    </source>
</evidence>
<dbReference type="SMART" id="SM00802">
    <property type="entry name" value="UME"/>
    <property type="match status" value="1"/>
</dbReference>
<evidence type="ECO:0000256" key="7">
    <source>
        <dbReference type="ARBA" id="ARBA00022741"/>
    </source>
</evidence>
<organism evidence="23 24">
    <name type="scientific">Pichia angusta</name>
    <name type="common">Yeast</name>
    <name type="synonym">Hansenula polymorpha</name>
    <dbReference type="NCBI Taxonomy" id="870730"/>
    <lineage>
        <taxon>Eukaryota</taxon>
        <taxon>Fungi</taxon>
        <taxon>Dikarya</taxon>
        <taxon>Ascomycota</taxon>
        <taxon>Saccharomycotina</taxon>
        <taxon>Pichiomycetes</taxon>
        <taxon>Pichiales</taxon>
        <taxon>Pichiaceae</taxon>
        <taxon>Ogataea</taxon>
    </lineage>
</organism>
<comment type="caution">
    <text evidence="23">The sequence shown here is derived from an EMBL/GenBank/DDBJ whole genome shotgun (WGS) entry which is preliminary data.</text>
</comment>
<feature type="domain" description="PI3K/PI4K catalytic" evidence="20">
    <location>
        <begin position="2058"/>
        <end position="2365"/>
    </location>
</feature>
<dbReference type="EMBL" id="JAHLUX010000003">
    <property type="protein sequence ID" value="KAG7820387.1"/>
    <property type="molecule type" value="Genomic_DNA"/>
</dbReference>
<evidence type="ECO:0000256" key="8">
    <source>
        <dbReference type="ARBA" id="ARBA00022763"/>
    </source>
</evidence>
<dbReference type="InterPro" id="IPR036940">
    <property type="entry name" value="PI3/4_kinase_cat_sf"/>
</dbReference>
<dbReference type="InterPro" id="IPR050517">
    <property type="entry name" value="DDR_Repair_Kinase"/>
</dbReference>
<dbReference type="GO" id="GO:0005694">
    <property type="term" value="C:chromosome"/>
    <property type="evidence" value="ECO:0007669"/>
    <property type="project" value="TreeGrafter"/>
</dbReference>
<evidence type="ECO:0000256" key="11">
    <source>
        <dbReference type="ARBA" id="ARBA00022853"/>
    </source>
</evidence>
<dbReference type="GO" id="GO:0000723">
    <property type="term" value="P:telomere maintenance"/>
    <property type="evidence" value="ECO:0007669"/>
    <property type="project" value="TreeGrafter"/>
</dbReference>
<evidence type="ECO:0000256" key="12">
    <source>
        <dbReference type="ARBA" id="ARBA00023204"/>
    </source>
</evidence>
<reference evidence="23" key="1">
    <citation type="journal article" date="2021" name="G3 (Bethesda)">
        <title>Genomic diversity, chromosomal rearrangements, and interspecies hybridization in the ogataea polymorpha species complex.</title>
        <authorList>
            <person name="Hanson S.J."/>
            <person name="Cinneide E.O."/>
            <person name="Salzberg L.I."/>
            <person name="Wolfe K.H."/>
            <person name="McGowan J."/>
            <person name="Fitzpatrick D.A."/>
            <person name="Matlin K."/>
        </authorList>
    </citation>
    <scope>NUCLEOTIDE SEQUENCE</scope>
    <source>
        <strain evidence="23">61-244</strain>
    </source>
</reference>
<dbReference type="InterPro" id="IPR018936">
    <property type="entry name" value="PI3/4_kinase_CS"/>
</dbReference>
<keyword evidence="14" id="KW-0469">Meiosis</keyword>
<dbReference type="InterPro" id="IPR056802">
    <property type="entry name" value="ATR-like_M-HEAT"/>
</dbReference>
<evidence type="ECO:0000256" key="2">
    <source>
        <dbReference type="ARBA" id="ARBA00010769"/>
    </source>
</evidence>
<sequence>MSDQTRQLSSVLDTLLRQQSEGKTQDSNSLNALLNSVLPAYSRKFLSHEEQEVVIKIFQAIHLLTSRSPSLLFENNRYKAVVNGFKYFYDARYHGSELALQATESLKRIINDQFRGKLASSLHLDLIKTELMESLNDNLNYVLESVTNSTASKPVDLNYITTTNDYRFSKLSISTRILQLLLDVSLENALLLHSQNIFTMETFIGRLWFCMDNVVVNLKFNSDEAGDTSDILSQTSVDMIAVKFDVLYATLLQSTASYTFDDEFLQHTRLEQLLFKCKDLLNWPLISRFPKLQSTLAATLMRLFIKCKEMDTLCYFWNKLAITTEKLAYVDMMPFNLGPDLFIVINLLLILNMKFGRIDNMGSPSTFQAHYLSSYEIAFRPFSTERLHLLRNELLLCALEDVLEPDLDVLLSLTNSKSMVNLVDSTDRNLKGKENLALDHENTPEVVDLTSSSYLSQSTISDSKLKTWISKLKNAKKNGQFDAISSTQLGKICMVTAIGRYACLVAEDYDFKSKICRKCDYAPDKTIYLLDIVDPKRPSIGSSSEMESAFTILIDTFISDPASLNDEQLIVSILIALRRIFCSFRPPSLKKSVKLWRFIEACFLSVVREIRLLTVKIFPLLLLATEDDQYESDFDIVLKYLSMFKISRKTAYLFEGIIMSWGELIMISRLEGKQYVMLNHLIQYMGDSDQFRSNLSFHELRLVASTKKLTAWKLVEPFIPLISYELVQKRNTHPNMLRIFCDCIKMDVDVFLNRVMEFTVPLFIQSFSEDHLGFIAGQVGKTRSQLVTSHIEKILALLLTADENIDASKIVKIVALSNPKYKGMNLRILISECRVMDLIWELLSLYNSEHMKPRIKNAIVYACMSRHIGDMSVSDDDEFLNKEMDSMILGIAQSFSAIIYDHRGSRPYLLKVQAIRAIRCIAEISTSFQTCLSQIMTCLQIALESPELQLESLECLHVLVSNLDYSPLSIIVDLLISYLIQKYKFFNIKCKNIAQNILVTILEKDPKVMKEHPSYIYSLSLISDFDNITNKYDIKNHNILVEFDRRFQADNKWVVLQVLDDFKSFLDSHQLDIHKTYLNDSRLLPLFSSLLAHIMAVSNKFSVTNTEIPRKCAEVLACLGALDLTKVGHYFNRAHKRIILVSNLGNHREMAEFSVYFLNNILVKAFVASTDPQKQLFLAYSMQEYLKILDFTPENIQSKEAPESLVWAKLNKLSQTVLRPLLVSRYMKNSYGYMALMYPCYKNTKKHSFWIREFTEDLLHRSEDVRKLPKNAKAIFGTCSIIIKDQDLSIAEFLLPYTALMMIVYGDDRIKADIEIEMITVLNEDLDLLSNDSAIESLKSCYRTVFSIVDYFREWVSERKRDKKYLQGNFVEERKKIESFLSLLPSELLAKRTAQCNSYERAIFNLEQSYASNKMDKDEFFTTIRHMYAEINDTDALQGVLKKFSTESLNDKLLQFQYSEDWRVTQESLAALTEIDYGDNNDRKLDSITSLLRCLDDHCEYDQVLSKLREFESSIQEFEPTKDWVVCGLQASIFSGQLEELKRWVSHSQEFPSITSPGSSLSIYYEFARGLITLSENNLRACDEHIFNAITHLGTSLSVSREISPSKISNYMVMLHCLYDFRSLVFMENKQKVQNCMDLLQIRARNSTKDFKINWKIHSLRKSIEKLHPQADVRAFLGDTMVQGSQFLRQAGKYDLATKSITNALFIGTSSEMMVNLEFAKLLWAQGDHSQALKIIKSLLGIAKPRKSPEIQLTYTDWLEQSANGSSDDIIKGYEAAAALDHVSGKPQYYLGRYYNKLLDAQAVETPGLKKPEKDFYGDLEFNIIKAYIRSAAFSNDYVFEVLPKAVTIWLDYFAKYQNASELTGYSHETIYARRKDNYSSILKFVKVAASENELPIYKWYTVLSQLISRMVHGDSETELVILNVITQLAKAYPEVVLYSVYAQVQSTSPERAKRGKQICETLQNNKNATLSKQVYSAFQLLEALKGVCQADISRQKRTKMHLYSELRFSYPENQECRALAIPIRVNFQKLLATGLNNNVLRKSNNYQVDKFIAFRNFDSKVSILSSMQRPRRLYITGTDGRRYSILCKPHDDLRKDAKLMEFTTVMDRLLKLDAEADKRNLTIKNYAVVPLNETMGLIEWVDNVRTMRDIMLTYLQRQGITMDFGKIKQLLSEDLSVGEKMHNFQKLLRMYQPVLQIWFQDQFPNPVNWYQCRNDYVKTCAVMSIVGYLVGMGDRHGDNIMLSELSGQILHVDFDCLFDKGKKLAVPERVPFRLTQNMTAAMGVTGYEGTFRKTCEVTMKIIRQNENSLMNVLETFLYDPIMDWKVKHKKRRSATEETDSKGLQPQVAMDTIRRKIKGILDPKDLDTGAKDSGGLSVSVVAHVDAVIQQATSVENLSQMYIGWMPFL</sequence>
<dbReference type="PROSITE" id="PS50290">
    <property type="entry name" value="PI3_4_KINASE_3"/>
    <property type="match status" value="1"/>
</dbReference>
<comment type="catalytic activity">
    <reaction evidence="19">
        <text>L-seryl-[protein] + ATP = O-phospho-L-seryl-[protein] + ADP + H(+)</text>
        <dbReference type="Rhea" id="RHEA:17989"/>
        <dbReference type="Rhea" id="RHEA-COMP:9863"/>
        <dbReference type="Rhea" id="RHEA-COMP:11604"/>
        <dbReference type="ChEBI" id="CHEBI:15378"/>
        <dbReference type="ChEBI" id="CHEBI:29999"/>
        <dbReference type="ChEBI" id="CHEBI:30616"/>
        <dbReference type="ChEBI" id="CHEBI:83421"/>
        <dbReference type="ChEBI" id="CHEBI:456216"/>
        <dbReference type="EC" id="2.7.11.1"/>
    </reaction>
</comment>
<dbReference type="SUPFAM" id="SSF56112">
    <property type="entry name" value="Protein kinase-like (PK-like)"/>
    <property type="match status" value="1"/>
</dbReference>
<keyword evidence="13" id="KW-0539">Nucleus</keyword>
<dbReference type="GO" id="GO:0006281">
    <property type="term" value="P:DNA repair"/>
    <property type="evidence" value="ECO:0007669"/>
    <property type="project" value="UniProtKB-KW"/>
</dbReference>
<evidence type="ECO:0000313" key="23">
    <source>
        <dbReference type="EMBL" id="KAG7820387.1"/>
    </source>
</evidence>
<dbReference type="PANTHER" id="PTHR11139:SF125">
    <property type="entry name" value="SERINE_THREONINE-PROTEIN KINASE MEC1"/>
    <property type="match status" value="1"/>
</dbReference>
<dbReference type="Proteomes" id="UP001196530">
    <property type="component" value="Unassembled WGS sequence"/>
</dbReference>
<evidence type="ECO:0000256" key="15">
    <source>
        <dbReference type="ARBA" id="ARBA00029679"/>
    </source>
</evidence>
<dbReference type="InterPro" id="IPR011009">
    <property type="entry name" value="Kinase-like_dom_sf"/>
</dbReference>
<dbReference type="SMART" id="SM00146">
    <property type="entry name" value="PI3Kc"/>
    <property type="match status" value="1"/>
</dbReference>
<dbReference type="Pfam" id="PF23593">
    <property type="entry name" value="HEAT_ATR"/>
    <property type="match status" value="1"/>
</dbReference>
<comment type="catalytic activity">
    <reaction evidence="18">
        <text>L-threonyl-[protein] + ATP = O-phospho-L-threonyl-[protein] + ADP + H(+)</text>
        <dbReference type="Rhea" id="RHEA:46608"/>
        <dbReference type="Rhea" id="RHEA-COMP:11060"/>
        <dbReference type="Rhea" id="RHEA-COMP:11605"/>
        <dbReference type="ChEBI" id="CHEBI:15378"/>
        <dbReference type="ChEBI" id="CHEBI:30013"/>
        <dbReference type="ChEBI" id="CHEBI:30616"/>
        <dbReference type="ChEBI" id="CHEBI:61977"/>
        <dbReference type="ChEBI" id="CHEBI:456216"/>
        <dbReference type="EC" id="2.7.11.1"/>
    </reaction>
</comment>
<dbReference type="InterPro" id="IPR014009">
    <property type="entry name" value="PIK_FAT"/>
</dbReference>
<keyword evidence="8" id="KW-0227">DNA damage</keyword>
<dbReference type="Pfam" id="PF02260">
    <property type="entry name" value="FATC"/>
    <property type="match status" value="1"/>
</dbReference>
<evidence type="ECO:0000256" key="16">
    <source>
        <dbReference type="ARBA" id="ARBA00030459"/>
    </source>
</evidence>
<keyword evidence="12" id="KW-0234">DNA repair</keyword>
<proteinExistence type="inferred from homology"/>
<evidence type="ECO:0000256" key="13">
    <source>
        <dbReference type="ARBA" id="ARBA00023242"/>
    </source>
</evidence>
<dbReference type="GO" id="GO:0004674">
    <property type="term" value="F:protein serine/threonine kinase activity"/>
    <property type="evidence" value="ECO:0007669"/>
    <property type="project" value="UniProtKB-KW"/>
</dbReference>
<dbReference type="GO" id="GO:0005524">
    <property type="term" value="F:ATP binding"/>
    <property type="evidence" value="ECO:0007669"/>
    <property type="project" value="UniProtKB-KW"/>
</dbReference>
<evidence type="ECO:0000256" key="19">
    <source>
        <dbReference type="ARBA" id="ARBA00048679"/>
    </source>
</evidence>
<comment type="subcellular location">
    <subcellularLocation>
        <location evidence="1">Nucleus</location>
    </subcellularLocation>
</comment>
<evidence type="ECO:0000259" key="22">
    <source>
        <dbReference type="PROSITE" id="PS51190"/>
    </source>
</evidence>
<dbReference type="GO" id="GO:0000077">
    <property type="term" value="P:DNA damage checkpoint signaling"/>
    <property type="evidence" value="ECO:0007669"/>
    <property type="project" value="TreeGrafter"/>
</dbReference>
<evidence type="ECO:0000313" key="24">
    <source>
        <dbReference type="Proteomes" id="UP001196530"/>
    </source>
</evidence>
<dbReference type="SUPFAM" id="SSF48371">
    <property type="entry name" value="ARM repeat"/>
    <property type="match status" value="1"/>
</dbReference>
<evidence type="ECO:0000256" key="17">
    <source>
        <dbReference type="ARBA" id="ARBA00033001"/>
    </source>
</evidence>